<sequence>MYTLPLVDRALAIFTVAAVMVGLSIVAVLMRCFVRIYVVRAFGWDDGLMVIALALFIALSTLCMLGPVAGIGHTMKEFQSVPALQKALMWWWLGQMLYLWASAVAKVAIALALLRLAVKQYHRVILWMTIGLVISIGLVFWLVLLFDCKPVSYFWERINFTKSGTCLSADTLIAIAYLYSSLTIVSDFTLGILPACLIWNLQMTRRTKVALAGILSLGAIASIAVVVRLPYLKNYSDPDFLYSTYQIAIWSIMETGLAIVAGCLITLRPLFRWFLDGSSSYRRRRRSGGRIGSKYALSALTGNASTPASQEPRYWRPDIGPEDSTNVVVTSISSPLGQSNVDSSQEDLNPTGGSRHKNQVSVHQSFMISDG</sequence>
<evidence type="ECO:0000313" key="9">
    <source>
        <dbReference type="EMBL" id="KAL2869615.1"/>
    </source>
</evidence>
<dbReference type="InterPro" id="IPR049326">
    <property type="entry name" value="Rhodopsin_dom_fungi"/>
</dbReference>
<name>A0ABR4LYJ7_9EURO</name>
<feature type="transmembrane region" description="Helical" evidence="7">
    <location>
        <begin position="89"/>
        <end position="113"/>
    </location>
</feature>
<evidence type="ECO:0000256" key="5">
    <source>
        <dbReference type="ARBA" id="ARBA00038359"/>
    </source>
</evidence>
<feature type="transmembrane region" description="Helical" evidence="7">
    <location>
        <begin position="46"/>
        <end position="69"/>
    </location>
</feature>
<keyword evidence="10" id="KW-1185">Reference proteome</keyword>
<reference evidence="9 10" key="1">
    <citation type="submission" date="2024-07" db="EMBL/GenBank/DDBJ databases">
        <title>Section-level genome sequencing and comparative genomics of Aspergillus sections Usti and Cavernicolus.</title>
        <authorList>
            <consortium name="Lawrence Berkeley National Laboratory"/>
            <person name="Nybo J.L."/>
            <person name="Vesth T.C."/>
            <person name="Theobald S."/>
            <person name="Frisvad J.C."/>
            <person name="Larsen T.O."/>
            <person name="Kjaerboelling I."/>
            <person name="Rothschild-Mancinelli K."/>
            <person name="Lyhne E.K."/>
            <person name="Kogle M.E."/>
            <person name="Barry K."/>
            <person name="Clum A."/>
            <person name="Na H."/>
            <person name="Ledsgaard L."/>
            <person name="Lin J."/>
            <person name="Lipzen A."/>
            <person name="Kuo A."/>
            <person name="Riley R."/>
            <person name="Mondo S."/>
            <person name="Labutti K."/>
            <person name="Haridas S."/>
            <person name="Pangalinan J."/>
            <person name="Salamov A.A."/>
            <person name="Simmons B.A."/>
            <person name="Magnuson J.K."/>
            <person name="Chen J."/>
            <person name="Drula E."/>
            <person name="Henrissat B."/>
            <person name="Wiebenga A."/>
            <person name="Lubbers R.J."/>
            <person name="Gomes A.C."/>
            <person name="Macurrencykelacurrency M.R."/>
            <person name="Stajich J."/>
            <person name="Grigoriev I.V."/>
            <person name="Mortensen U.H."/>
            <person name="De Vries R.P."/>
            <person name="Baker S.E."/>
            <person name="Andersen M.R."/>
        </authorList>
    </citation>
    <scope>NUCLEOTIDE SEQUENCE [LARGE SCALE GENOMIC DNA]</scope>
    <source>
        <strain evidence="9 10">CBS 449.75</strain>
    </source>
</reference>
<feature type="transmembrane region" description="Helical" evidence="7">
    <location>
        <begin position="12"/>
        <end position="34"/>
    </location>
</feature>
<comment type="caution">
    <text evidence="9">The sequence shown here is derived from an EMBL/GenBank/DDBJ whole genome shotgun (WGS) entry which is preliminary data.</text>
</comment>
<evidence type="ECO:0000256" key="4">
    <source>
        <dbReference type="ARBA" id="ARBA00023136"/>
    </source>
</evidence>
<gene>
    <name evidence="9" type="ORF">BJX67DRAFT_333750</name>
</gene>
<evidence type="ECO:0000313" key="10">
    <source>
        <dbReference type="Proteomes" id="UP001610432"/>
    </source>
</evidence>
<feature type="domain" description="Rhodopsin" evidence="8">
    <location>
        <begin position="30"/>
        <end position="272"/>
    </location>
</feature>
<comment type="similarity">
    <text evidence="5">Belongs to the SAT4 family.</text>
</comment>
<proteinExistence type="inferred from homology"/>
<dbReference type="Pfam" id="PF20684">
    <property type="entry name" value="Fung_rhodopsin"/>
    <property type="match status" value="1"/>
</dbReference>
<comment type="subcellular location">
    <subcellularLocation>
        <location evidence="1">Membrane</location>
        <topology evidence="1">Multi-pass membrane protein</topology>
    </subcellularLocation>
</comment>
<feature type="compositionally biased region" description="Polar residues" evidence="6">
    <location>
        <begin position="334"/>
        <end position="352"/>
    </location>
</feature>
<dbReference type="RefSeq" id="XP_070888594.1">
    <property type="nucleotide sequence ID" value="XM_071027555.1"/>
</dbReference>
<evidence type="ECO:0000259" key="8">
    <source>
        <dbReference type="Pfam" id="PF20684"/>
    </source>
</evidence>
<dbReference type="PANTHER" id="PTHR33048:SF140">
    <property type="entry name" value="ATPASE, PUTATIVE (EUROFUNG)-RELATED"/>
    <property type="match status" value="1"/>
</dbReference>
<feature type="region of interest" description="Disordered" evidence="6">
    <location>
        <begin position="334"/>
        <end position="358"/>
    </location>
</feature>
<keyword evidence="3 7" id="KW-1133">Transmembrane helix</keyword>
<feature type="transmembrane region" description="Helical" evidence="7">
    <location>
        <begin position="172"/>
        <end position="197"/>
    </location>
</feature>
<keyword evidence="4 7" id="KW-0472">Membrane</keyword>
<keyword evidence="2 7" id="KW-0812">Transmembrane</keyword>
<dbReference type="PANTHER" id="PTHR33048">
    <property type="entry name" value="PTH11-LIKE INTEGRAL MEMBRANE PROTEIN (AFU_ORTHOLOGUE AFUA_5G11245)"/>
    <property type="match status" value="1"/>
</dbReference>
<protein>
    <submittedName>
        <fullName evidence="9">Pectinesterase</fullName>
    </submittedName>
</protein>
<organism evidence="9 10">
    <name type="scientific">Aspergillus lucknowensis</name>
    <dbReference type="NCBI Taxonomy" id="176173"/>
    <lineage>
        <taxon>Eukaryota</taxon>
        <taxon>Fungi</taxon>
        <taxon>Dikarya</taxon>
        <taxon>Ascomycota</taxon>
        <taxon>Pezizomycotina</taxon>
        <taxon>Eurotiomycetes</taxon>
        <taxon>Eurotiomycetidae</taxon>
        <taxon>Eurotiales</taxon>
        <taxon>Aspergillaceae</taxon>
        <taxon>Aspergillus</taxon>
        <taxon>Aspergillus subgen. Nidulantes</taxon>
    </lineage>
</organism>
<dbReference type="EMBL" id="JBFXLQ010000009">
    <property type="protein sequence ID" value="KAL2869615.1"/>
    <property type="molecule type" value="Genomic_DNA"/>
</dbReference>
<evidence type="ECO:0000256" key="6">
    <source>
        <dbReference type="SAM" id="MobiDB-lite"/>
    </source>
</evidence>
<evidence type="ECO:0000256" key="1">
    <source>
        <dbReference type="ARBA" id="ARBA00004141"/>
    </source>
</evidence>
<feature type="transmembrane region" description="Helical" evidence="7">
    <location>
        <begin position="247"/>
        <end position="275"/>
    </location>
</feature>
<feature type="transmembrane region" description="Helical" evidence="7">
    <location>
        <begin position="125"/>
        <end position="146"/>
    </location>
</feature>
<feature type="region of interest" description="Disordered" evidence="6">
    <location>
        <begin position="302"/>
        <end position="322"/>
    </location>
</feature>
<evidence type="ECO:0000256" key="7">
    <source>
        <dbReference type="SAM" id="Phobius"/>
    </source>
</evidence>
<evidence type="ECO:0000256" key="2">
    <source>
        <dbReference type="ARBA" id="ARBA00022692"/>
    </source>
</evidence>
<dbReference type="InterPro" id="IPR052337">
    <property type="entry name" value="SAT4-like"/>
</dbReference>
<evidence type="ECO:0000256" key="3">
    <source>
        <dbReference type="ARBA" id="ARBA00022989"/>
    </source>
</evidence>
<accession>A0ABR4LYJ7</accession>
<dbReference type="Proteomes" id="UP001610432">
    <property type="component" value="Unassembled WGS sequence"/>
</dbReference>
<feature type="transmembrane region" description="Helical" evidence="7">
    <location>
        <begin position="209"/>
        <end position="227"/>
    </location>
</feature>
<dbReference type="GeneID" id="98142627"/>